<keyword evidence="3" id="KW-1185">Reference proteome</keyword>
<gene>
    <name evidence="2" type="ORF">O3P69_001409</name>
</gene>
<organism evidence="2 3">
    <name type="scientific">Scylla paramamosain</name>
    <name type="common">Mud crab</name>
    <dbReference type="NCBI Taxonomy" id="85552"/>
    <lineage>
        <taxon>Eukaryota</taxon>
        <taxon>Metazoa</taxon>
        <taxon>Ecdysozoa</taxon>
        <taxon>Arthropoda</taxon>
        <taxon>Crustacea</taxon>
        <taxon>Multicrustacea</taxon>
        <taxon>Malacostraca</taxon>
        <taxon>Eumalacostraca</taxon>
        <taxon>Eucarida</taxon>
        <taxon>Decapoda</taxon>
        <taxon>Pleocyemata</taxon>
        <taxon>Brachyura</taxon>
        <taxon>Eubrachyura</taxon>
        <taxon>Portunoidea</taxon>
        <taxon>Portunidae</taxon>
        <taxon>Portuninae</taxon>
        <taxon>Scylla</taxon>
    </lineage>
</organism>
<protein>
    <submittedName>
        <fullName evidence="2">Uncharacterized protein</fullName>
    </submittedName>
</protein>
<proteinExistence type="predicted"/>
<name>A0AAW0UXB4_SCYPA</name>
<dbReference type="AlphaFoldDB" id="A0AAW0UXB4"/>
<sequence>MLPLQVSWTARWSSAAPGAGVAPHALSALLTDIEYKCCGVNYRFNTKGLDVPLNYSHVEWDTPNLAAPGGLRVRTGDGALRRAAVSGVGATPRASRNGPCPPPTEIYTSEMFTAFLSHSRFPLRQDIFAQLKFPTTVNEWGSSAWSASFSPTAAAADRAGHEAQCRATPAPGQSTPAHQPQHGEGASEMS</sequence>
<accession>A0AAW0UXB4</accession>
<dbReference type="EMBL" id="JARAKH010000003">
    <property type="protein sequence ID" value="KAK8404772.1"/>
    <property type="molecule type" value="Genomic_DNA"/>
</dbReference>
<feature type="region of interest" description="Disordered" evidence="1">
    <location>
        <begin position="153"/>
        <end position="190"/>
    </location>
</feature>
<reference evidence="2 3" key="1">
    <citation type="submission" date="2023-03" db="EMBL/GenBank/DDBJ databases">
        <title>High-quality genome of Scylla paramamosain provides insights in environmental adaptation.</title>
        <authorList>
            <person name="Zhang L."/>
        </authorList>
    </citation>
    <scope>NUCLEOTIDE SEQUENCE [LARGE SCALE GENOMIC DNA]</scope>
    <source>
        <strain evidence="2">LZ_2023a</strain>
        <tissue evidence="2">Muscle</tissue>
    </source>
</reference>
<evidence type="ECO:0000313" key="2">
    <source>
        <dbReference type="EMBL" id="KAK8404772.1"/>
    </source>
</evidence>
<evidence type="ECO:0000256" key="1">
    <source>
        <dbReference type="SAM" id="MobiDB-lite"/>
    </source>
</evidence>
<evidence type="ECO:0000313" key="3">
    <source>
        <dbReference type="Proteomes" id="UP001487740"/>
    </source>
</evidence>
<dbReference type="Proteomes" id="UP001487740">
    <property type="component" value="Unassembled WGS sequence"/>
</dbReference>
<comment type="caution">
    <text evidence="2">The sequence shown here is derived from an EMBL/GenBank/DDBJ whole genome shotgun (WGS) entry which is preliminary data.</text>
</comment>